<gene>
    <name evidence="3" type="ORF">CLPA_c29180</name>
    <name evidence="4" type="ORF">CP6013_00267</name>
</gene>
<dbReference type="Gene3D" id="2.60.40.680">
    <property type="match status" value="1"/>
</dbReference>
<dbReference type="SUPFAM" id="SSF49384">
    <property type="entry name" value="Carbohydrate-binding domain"/>
    <property type="match status" value="1"/>
</dbReference>
<reference evidence="4" key="2">
    <citation type="submission" date="2015-10" db="EMBL/GenBank/DDBJ databases">
        <title>Improved Draft Genome Sequence of Clostridium pasteurianum Strain ATCC 6013 (DSM 525) Using a Hybrid Next-Generation Sequencing Approach.</title>
        <authorList>
            <person name="Pyne M.E."/>
            <person name="Utturkar S.M."/>
            <person name="Brown S.D."/>
            <person name="Moo-Young M."/>
            <person name="Chung D.A."/>
            <person name="Chou P.C."/>
        </authorList>
    </citation>
    <scope>NUCLEOTIDE SEQUENCE</scope>
    <source>
        <strain evidence="4">ATCC 6013</strain>
    </source>
</reference>
<dbReference type="Pfam" id="PF02368">
    <property type="entry name" value="Big_2"/>
    <property type="match status" value="1"/>
</dbReference>
<dbReference type="InterPro" id="IPR004843">
    <property type="entry name" value="Calcineurin-like_PHP"/>
</dbReference>
<dbReference type="InterPro" id="IPR002102">
    <property type="entry name" value="Cohesin_dom"/>
</dbReference>
<accession>A0A0H3J695</accession>
<dbReference type="SUPFAM" id="SSF74853">
    <property type="entry name" value="Lamin A/C globular tail domain"/>
    <property type="match status" value="2"/>
</dbReference>
<dbReference type="EMBL" id="JPGY02000001">
    <property type="protein sequence ID" value="KRU11020.1"/>
    <property type="molecule type" value="Genomic_DNA"/>
</dbReference>
<keyword evidence="6" id="KW-1185">Reference proteome</keyword>
<dbReference type="eggNOG" id="COG4733">
    <property type="taxonomic scope" value="Bacteria"/>
</dbReference>
<dbReference type="InterPro" id="IPR029052">
    <property type="entry name" value="Metallo-depent_PP-like"/>
</dbReference>
<feature type="domain" description="LTD" evidence="2">
    <location>
        <begin position="17"/>
        <end position="165"/>
    </location>
</feature>
<keyword evidence="1" id="KW-0732">Signal</keyword>
<feature type="domain" description="LTD" evidence="2">
    <location>
        <begin position="310"/>
        <end position="443"/>
    </location>
</feature>
<dbReference type="PANTHER" id="PTHR43143:SF5">
    <property type="entry name" value="SECRETED PROTEIN"/>
    <property type="match status" value="1"/>
</dbReference>
<dbReference type="SMART" id="SM00635">
    <property type="entry name" value="BID_2"/>
    <property type="match status" value="1"/>
</dbReference>
<dbReference type="CDD" id="cd08547">
    <property type="entry name" value="Type_II_cohesin"/>
    <property type="match status" value="1"/>
</dbReference>
<evidence type="ECO:0000313" key="4">
    <source>
        <dbReference type="EMBL" id="KRU11020.1"/>
    </source>
</evidence>
<evidence type="ECO:0000313" key="5">
    <source>
        <dbReference type="Proteomes" id="UP000028042"/>
    </source>
</evidence>
<sequence length="1759" mass="193218">MLKQKIALFLTAALTFNSINFPIKALAADRESSLLITELMPNTKNVNSADAYEFIELYNNSESAINAKDYKLIYDYQNSTPSLTWDINADVQIPAKTAFIVWVDNGSNSSLTTDDFKSTFNIPSTVDDKYIIKMPCGGGMANTSPRTIHVQKDDGTEISSAAYVKEDASNDTKSAHYKYSGSSNAASEKIVGVPSPLALSSEEGVTIHKDVTAPIINHTKIGDVSDVTKDVTINASIADDTKVAAAKLYYKNEKDTDFKSADMSGDGKDNFSGIIPSSELTAKTITYYIEASDGTNTRKTDQYTISINQGTGEDQKQPPLLITELLPDSKTNINGSDAYEFIEIYNNSDKDINLKDYKIVYNYPDNGTNALWPSTPEDVVIPVGKPLVLWIINGNNNSLTVEDFNKYFNTSLVDNKDIVRIYSAGMANSGARGIKIDTNTGLDLDKALYNMKGADDTDPDQGIQYSYNSKDPSDLVMTRKVSATPGTVIPSQVPTNRLHVTEDSELPSIKDNSAAIIDPAVDFDFNVDMSDNTSVKTAILYLKSNVDSDYTKYNLTVSSDGKFHKILSSTDVIGKKYFDYYFEASDGVNTTRTSARHLTLKNAVTESLRLNVDNTFIVKGTVPIRASEDTYPSSAKLIINGQDVTSLSKPGLEKEPVFAFDVTQTDTWFKNGVTIGNDILSIFDDGTYSNWKTMSIPVSNSYFQQGKQFTININAGTKSSPLEHYDGENNDDFQVKNVRLILPDGREFRCSGYEDPNKLINMGDSAGKLEILECNFNIPDDAYKAVEYQWDTTKIPDGNYSISAVDGSNSKAANVKVDNTAAEITTNMTEKQYKGNFNIEASAVDATSGLKSLNATLDGEKITLPYNTSSVTLKNGNHILKLEAEDNVGNISKKTVNFTTPVENPDKPELLSPADGTKLGGNNTILKAKVSDPTQDDMTVKFKKGYKYTAADKDITVKSGTVDYHPVDGSIVTGSALDLLKNDDGQKLINKSTDKFPYHMFEVKVPEDAGKDAIANVSWKGSSNAGSKLAMYVWNYTDNTWKPVASRLVTDNNEFELNADVNVKDRVSKGTMKVLIQEYMTVGTQTVIDKNTQTNPNIPTGNVNDTPRSNYDFTLAWETDTQYYNATWYQYQLDIHNWLLANKDRMNIKYLFHTGDIVDDSTVGNQWQNADNAYKMLDKAGFPYGVLAGNHDVGQKNNDFTEYSKYFGEDRYKNNPWYGGGYQNNRGHYDLISAGGIDFIMIYMSWAPGDDEIAWVNSVLKQYPNRKAILNFHEYLEVTGGLGPIPQRIQNEIVKPNPNVCMVFSGHYHSANQVVTQYDDNGDGVPDRKVHQILFDYQGLTEGGLGYLRLLHFDLEDKKIIFRTYSPSLDDYDANVSDFPVTNEEFEVPFEDLEISPKEKEVSTDYMKVNLYTNNEIGEVKNVKSGSEVTTQWNNVPQTSTGWYTEATDVFGGVSRSEVNYVTGSEKLAKLQEVTIAVKNTTLNRTRTSQLDIIGKLNDGSNADLSKATVQYTSSNPSIVSVNNKGLVTANKIGSADITAIVTLDGVIVQSNAVTITVNELNMDSVNLGIITDKTLVGVGEEVQVKLNAKGAKNLYGLDSIFSYDTNLFQLESVTVDKDFAADSSKAYIDYKDDNGKVRIVTSLTGASQGITGDVNVVDIKLKAKNKDAKTSFIIAKGAKVSDGNGALFTTAEDASGEVVVANADVTGGGFAINDLVLVAKAFGITSKDPGYNESLDMNKDGIIDIVDISYVAKKVLGL</sequence>
<dbReference type="InterPro" id="IPR003343">
    <property type="entry name" value="Big_2"/>
</dbReference>
<dbReference type="EMBL" id="CP009268">
    <property type="protein sequence ID" value="AJA52972.1"/>
    <property type="molecule type" value="Genomic_DNA"/>
</dbReference>
<dbReference type="Pfam" id="PF00149">
    <property type="entry name" value="Metallophos"/>
    <property type="match status" value="1"/>
</dbReference>
<feature type="signal peptide" evidence="1">
    <location>
        <begin position="1"/>
        <end position="27"/>
    </location>
</feature>
<dbReference type="InterPro" id="IPR051918">
    <property type="entry name" value="STPP_CPPED1"/>
</dbReference>
<dbReference type="RefSeq" id="WP_003443226.1">
    <property type="nucleotide sequence ID" value="NZ_ANZB01000003.1"/>
</dbReference>
<dbReference type="SUPFAM" id="SSF56300">
    <property type="entry name" value="Metallo-dependent phosphatases"/>
    <property type="match status" value="1"/>
</dbReference>
<evidence type="ECO:0000313" key="6">
    <source>
        <dbReference type="Proteomes" id="UP000030905"/>
    </source>
</evidence>
<dbReference type="GO" id="GO:0016787">
    <property type="term" value="F:hydrolase activity"/>
    <property type="evidence" value="ECO:0007669"/>
    <property type="project" value="InterPro"/>
</dbReference>
<protein>
    <submittedName>
        <fullName evidence="4">Ig domain protein group 2 domain protein</fullName>
    </submittedName>
    <submittedName>
        <fullName evidence="3">Metallophosphoesterase</fullName>
    </submittedName>
</protein>
<dbReference type="Proteomes" id="UP000030905">
    <property type="component" value="Chromosome"/>
</dbReference>
<dbReference type="Pfam" id="PF00963">
    <property type="entry name" value="Cohesin"/>
    <property type="match status" value="1"/>
</dbReference>
<dbReference type="InterPro" id="IPR001322">
    <property type="entry name" value="Lamin_tail_dom"/>
</dbReference>
<dbReference type="GO" id="GO:0000272">
    <property type="term" value="P:polysaccharide catabolic process"/>
    <property type="evidence" value="ECO:0007669"/>
    <property type="project" value="InterPro"/>
</dbReference>
<dbReference type="GO" id="GO:0030246">
    <property type="term" value="F:carbohydrate binding"/>
    <property type="evidence" value="ECO:0007669"/>
    <property type="project" value="InterPro"/>
</dbReference>
<evidence type="ECO:0000313" key="3">
    <source>
        <dbReference type="EMBL" id="AJA52972.1"/>
    </source>
</evidence>
<dbReference type="InterPro" id="IPR008964">
    <property type="entry name" value="Invasin/intimin_cell_adhesion"/>
</dbReference>
<evidence type="ECO:0000259" key="2">
    <source>
        <dbReference type="PROSITE" id="PS51841"/>
    </source>
</evidence>
<dbReference type="InterPro" id="IPR018247">
    <property type="entry name" value="EF_Hand_1_Ca_BS"/>
</dbReference>
<dbReference type="KEGG" id="cpat:CLPA_c29180"/>
<dbReference type="Gene3D" id="3.60.21.10">
    <property type="match status" value="1"/>
</dbReference>
<feature type="chain" id="PRO_5035991389" evidence="1">
    <location>
        <begin position="28"/>
        <end position="1759"/>
    </location>
</feature>
<reference evidence="3 6" key="1">
    <citation type="journal article" date="2015" name="Genome Announc.">
        <title>Complete Genome Sequence of the Nitrogen-Fixing and Solvent-Producing Clostridium pasteurianum DSM 525.</title>
        <authorList>
            <person name="Poehlein A."/>
            <person name="Grosse-Honebrink A."/>
            <person name="Zhang Y."/>
            <person name="Minton N.P."/>
            <person name="Daniel R."/>
        </authorList>
    </citation>
    <scope>NUCLEOTIDE SEQUENCE [LARGE SCALE GENOMIC DNA]</scope>
    <source>
        <strain evidence="3">DSM 525</strain>
        <strain evidence="6">DSM 525 / ATCC 6013</strain>
    </source>
</reference>
<dbReference type="KEGG" id="cpae:CPAST_c29180"/>
<dbReference type="SUPFAM" id="SSF49373">
    <property type="entry name" value="Invasin/intimin cell-adhesion fragments"/>
    <property type="match status" value="1"/>
</dbReference>
<organism evidence="3 6">
    <name type="scientific">Clostridium pasteurianum DSM 525 = ATCC 6013</name>
    <dbReference type="NCBI Taxonomy" id="1262449"/>
    <lineage>
        <taxon>Bacteria</taxon>
        <taxon>Bacillati</taxon>
        <taxon>Bacillota</taxon>
        <taxon>Clostridia</taxon>
        <taxon>Eubacteriales</taxon>
        <taxon>Clostridiaceae</taxon>
        <taxon>Clostridium</taxon>
    </lineage>
</organism>
<dbReference type="PROSITE" id="PS51841">
    <property type="entry name" value="LTD"/>
    <property type="match status" value="2"/>
</dbReference>
<dbReference type="Gene3D" id="2.60.40.1080">
    <property type="match status" value="1"/>
</dbReference>
<dbReference type="InterPro" id="IPR036415">
    <property type="entry name" value="Lamin_tail_dom_sf"/>
</dbReference>
<dbReference type="Gene3D" id="1.10.1330.10">
    <property type="entry name" value="Dockerin domain"/>
    <property type="match status" value="1"/>
</dbReference>
<evidence type="ECO:0000256" key="1">
    <source>
        <dbReference type="SAM" id="SignalP"/>
    </source>
</evidence>
<dbReference type="Proteomes" id="UP000028042">
    <property type="component" value="Unassembled WGS sequence"/>
</dbReference>
<dbReference type="Pfam" id="PF00932">
    <property type="entry name" value="LTD"/>
    <property type="match status" value="2"/>
</dbReference>
<dbReference type="InterPro" id="IPR008965">
    <property type="entry name" value="CBM2/CBM3_carb-bd_dom_sf"/>
</dbReference>
<name>A0A0H3J695_CLOPA</name>
<reference evidence="4 5" key="3">
    <citation type="journal article" name="Genome Announc.">
        <title>Improved Draft Genome Sequence of Clostridium pasteurianum Strain ATCC 6013 (DSM 525) Using a Hybrid Next-Generation Sequencing Approach.</title>
        <authorList>
            <person name="Pyne M.E."/>
            <person name="Utturkar S."/>
            <person name="Brown S.D."/>
            <person name="Moo-Young M."/>
            <person name="Chung D.A."/>
            <person name="Chou C.P."/>
        </authorList>
    </citation>
    <scope>NUCLEOTIDE SEQUENCE [LARGE SCALE GENOMIC DNA]</scope>
    <source>
        <strain evidence="4 5">ATCC 6013</strain>
    </source>
</reference>
<dbReference type="eggNOG" id="COG1409">
    <property type="taxonomic scope" value="Bacteria"/>
</dbReference>
<dbReference type="PATRIC" id="fig|1262449.3.peg.1364"/>
<dbReference type="PROSITE" id="PS00018">
    <property type="entry name" value="EF_HAND_1"/>
    <property type="match status" value="1"/>
</dbReference>
<dbReference type="InterPro" id="IPR036439">
    <property type="entry name" value="Dockerin_dom_sf"/>
</dbReference>
<dbReference type="GeneID" id="93075040"/>
<proteinExistence type="predicted"/>
<dbReference type="PANTHER" id="PTHR43143">
    <property type="entry name" value="METALLOPHOSPHOESTERASE, CALCINEURIN SUPERFAMILY"/>
    <property type="match status" value="1"/>
</dbReference>